<dbReference type="Gene3D" id="1.10.3720.10">
    <property type="entry name" value="MetI-like"/>
    <property type="match status" value="1"/>
</dbReference>
<evidence type="ECO:0000256" key="6">
    <source>
        <dbReference type="ARBA" id="ARBA00022692"/>
    </source>
</evidence>
<evidence type="ECO:0000256" key="5">
    <source>
        <dbReference type="ARBA" id="ARBA00022475"/>
    </source>
</evidence>
<keyword evidence="5 9" id="KW-1003">Cell membrane</keyword>
<feature type="transmembrane region" description="Helical" evidence="9">
    <location>
        <begin position="343"/>
        <end position="365"/>
    </location>
</feature>
<feature type="domain" description="ABC transmembrane type-1" evidence="10">
    <location>
        <begin position="227"/>
        <end position="439"/>
    </location>
</feature>
<dbReference type="InterPro" id="IPR035906">
    <property type="entry name" value="MetI-like_sf"/>
</dbReference>
<reference evidence="11 12" key="1">
    <citation type="submission" date="2019-12" db="EMBL/GenBank/DDBJ databases">
        <authorList>
            <person name="Li M."/>
        </authorList>
    </citation>
    <scope>NUCLEOTIDE SEQUENCE [LARGE SCALE GENOMIC DNA]</scope>
    <source>
        <strain evidence="11 12">GBMRC 2024</strain>
    </source>
</reference>
<dbReference type="Proteomes" id="UP000477911">
    <property type="component" value="Unassembled WGS sequence"/>
</dbReference>
<evidence type="ECO:0000256" key="4">
    <source>
        <dbReference type="ARBA" id="ARBA00022448"/>
    </source>
</evidence>
<feature type="transmembrane region" description="Helical" evidence="9">
    <location>
        <begin position="300"/>
        <end position="322"/>
    </location>
</feature>
<dbReference type="PANTHER" id="PTHR43470:SF5">
    <property type="entry name" value="PHOSPHATE TRANSPORT SYSTEM PERMEASE PROTEIN PSTA"/>
    <property type="match status" value="1"/>
</dbReference>
<dbReference type="AlphaFoldDB" id="A0A6L7G2L9"/>
<name>A0A6L7G2L9_9RHOB</name>
<dbReference type="InterPro" id="IPR000515">
    <property type="entry name" value="MetI-like"/>
</dbReference>
<evidence type="ECO:0000256" key="7">
    <source>
        <dbReference type="ARBA" id="ARBA00022989"/>
    </source>
</evidence>
<keyword evidence="4" id="KW-0813">Transport</keyword>
<dbReference type="GO" id="GO:0005886">
    <property type="term" value="C:plasma membrane"/>
    <property type="evidence" value="ECO:0007669"/>
    <property type="project" value="UniProtKB-SubCell"/>
</dbReference>
<dbReference type="RefSeq" id="WP_160893172.1">
    <property type="nucleotide sequence ID" value="NZ_WUMU01000005.1"/>
</dbReference>
<dbReference type="GO" id="GO:0035435">
    <property type="term" value="P:phosphate ion transmembrane transport"/>
    <property type="evidence" value="ECO:0007669"/>
    <property type="project" value="InterPro"/>
</dbReference>
<proteinExistence type="inferred from homology"/>
<evidence type="ECO:0000256" key="2">
    <source>
        <dbReference type="ARBA" id="ARBA00007069"/>
    </source>
</evidence>
<comment type="subcellular location">
    <subcellularLocation>
        <location evidence="9">Cell inner membrane</location>
        <topology evidence="9">Multi-pass membrane protein</topology>
    </subcellularLocation>
    <subcellularLocation>
        <location evidence="1">Cell membrane</location>
        <topology evidence="1">Multi-pass membrane protein</topology>
    </subcellularLocation>
</comment>
<feature type="transmembrane region" description="Helical" evidence="9">
    <location>
        <begin position="421"/>
        <end position="442"/>
    </location>
</feature>
<comment type="caution">
    <text evidence="11">The sequence shown here is derived from an EMBL/GenBank/DDBJ whole genome shotgun (WGS) entry which is preliminary data.</text>
</comment>
<dbReference type="InterPro" id="IPR024573">
    <property type="entry name" value="DUF3333"/>
</dbReference>
<evidence type="ECO:0000313" key="11">
    <source>
        <dbReference type="EMBL" id="MXN17650.1"/>
    </source>
</evidence>
<evidence type="ECO:0000259" key="10">
    <source>
        <dbReference type="PROSITE" id="PS50928"/>
    </source>
</evidence>
<sequence length="450" mass="48483">MTDATQFGAEAPKPKTSILELDKRTRKRNAAETRFRYYGMAAVAVGVIFLVVLLGTIVRNGIPAFTQTYITLNVELPAAKLDKKGNRDPAEIAKVTTFGYNGIISDALVTALKDNGVQSDMKDADLRKMLSSSAAAQIRDAVLADPSIIGTTQSFRLLASSRVDGYLKGRVTRESLARDKNLDAAHLDIVDQLQKAGVVSRSFNWSFIFGADASESRPEQAGIGVSMLGSLFMMLVVLCLSLPIGVAASIYLEEFAPKNRFTDLIEVNISNLAAVPSIVFGILGLAVFIQFVHLPQSAPLVGGLVLTLMTLPTIIISTRAALKAVPPSIRDAALGVGASKMQAVFHHVLPLAMPGILTGTIIGLAQALGETAPLLLIGMIGYIASTPPDGIISGFLSPNSAMPAQIYEWAKRADPAYYERAWGGIIILLIFLMTMNIIAIILRRRFERRW</sequence>
<keyword evidence="12" id="KW-1185">Reference proteome</keyword>
<feature type="transmembrane region" description="Helical" evidence="9">
    <location>
        <begin position="272"/>
        <end position="294"/>
    </location>
</feature>
<evidence type="ECO:0000256" key="1">
    <source>
        <dbReference type="ARBA" id="ARBA00004651"/>
    </source>
</evidence>
<dbReference type="CDD" id="cd06261">
    <property type="entry name" value="TM_PBP2"/>
    <property type="match status" value="1"/>
</dbReference>
<evidence type="ECO:0000256" key="9">
    <source>
        <dbReference type="RuleBase" id="RU363043"/>
    </source>
</evidence>
<dbReference type="PANTHER" id="PTHR43470">
    <property type="entry name" value="PHOSPHATE TRANSPORT SYSTEM PERMEASE PROTEIN PSTA-RELATED"/>
    <property type="match status" value="1"/>
</dbReference>
<keyword evidence="7 9" id="KW-1133">Transmembrane helix</keyword>
<dbReference type="Pfam" id="PF11812">
    <property type="entry name" value="DUF3333"/>
    <property type="match status" value="1"/>
</dbReference>
<organism evidence="11 12">
    <name type="scientific">Pseudooceanicola albus</name>
    <dbReference type="NCBI Taxonomy" id="2692189"/>
    <lineage>
        <taxon>Bacteria</taxon>
        <taxon>Pseudomonadati</taxon>
        <taxon>Pseudomonadota</taxon>
        <taxon>Alphaproteobacteria</taxon>
        <taxon>Rhodobacterales</taxon>
        <taxon>Paracoccaceae</taxon>
        <taxon>Pseudooceanicola</taxon>
    </lineage>
</organism>
<dbReference type="GO" id="GO:0005315">
    <property type="term" value="F:phosphate transmembrane transporter activity"/>
    <property type="evidence" value="ECO:0007669"/>
    <property type="project" value="InterPro"/>
</dbReference>
<feature type="transmembrane region" description="Helical" evidence="9">
    <location>
        <begin position="227"/>
        <end position="252"/>
    </location>
</feature>
<dbReference type="NCBIfam" id="TIGR00974">
    <property type="entry name" value="3a0107s02c"/>
    <property type="match status" value="1"/>
</dbReference>
<protein>
    <recommendedName>
        <fullName evidence="3 9">Phosphate transport system permease protein PstA</fullName>
    </recommendedName>
</protein>
<dbReference type="InterPro" id="IPR005672">
    <property type="entry name" value="Phosphate_PstA"/>
</dbReference>
<dbReference type="SUPFAM" id="SSF161098">
    <property type="entry name" value="MetI-like"/>
    <property type="match status" value="1"/>
</dbReference>
<evidence type="ECO:0000256" key="3">
    <source>
        <dbReference type="ARBA" id="ARBA00016864"/>
    </source>
</evidence>
<dbReference type="PROSITE" id="PS50928">
    <property type="entry name" value="ABC_TM1"/>
    <property type="match status" value="1"/>
</dbReference>
<evidence type="ECO:0000256" key="8">
    <source>
        <dbReference type="ARBA" id="ARBA00023136"/>
    </source>
</evidence>
<keyword evidence="6 9" id="KW-0812">Transmembrane</keyword>
<feature type="transmembrane region" description="Helical" evidence="9">
    <location>
        <begin position="35"/>
        <end position="58"/>
    </location>
</feature>
<gene>
    <name evidence="11" type="primary">pstA</name>
    <name evidence="11" type="ORF">GR170_07390</name>
</gene>
<comment type="similarity">
    <text evidence="2 9">Belongs to the binding-protein-dependent transport system permease family. CysTW subfamily.</text>
</comment>
<dbReference type="EMBL" id="WUMU01000005">
    <property type="protein sequence ID" value="MXN17650.1"/>
    <property type="molecule type" value="Genomic_DNA"/>
</dbReference>
<keyword evidence="8 9" id="KW-0472">Membrane</keyword>
<accession>A0A6L7G2L9</accession>
<dbReference type="Pfam" id="PF00528">
    <property type="entry name" value="BPD_transp_1"/>
    <property type="match status" value="1"/>
</dbReference>
<evidence type="ECO:0000313" key="12">
    <source>
        <dbReference type="Proteomes" id="UP000477911"/>
    </source>
</evidence>